<gene>
    <name evidence="2" type="ordered locus">NGK_2325</name>
</gene>
<dbReference type="Gene3D" id="1.20.920.20">
    <property type="match status" value="1"/>
</dbReference>
<evidence type="ECO:0000313" key="3">
    <source>
        <dbReference type="Proteomes" id="UP000002564"/>
    </source>
</evidence>
<organism evidence="2 3">
    <name type="scientific">Neisseria gonorrhoeae (strain NCCP11945)</name>
    <dbReference type="NCBI Taxonomy" id="521006"/>
    <lineage>
        <taxon>Bacteria</taxon>
        <taxon>Pseudomonadati</taxon>
        <taxon>Pseudomonadota</taxon>
        <taxon>Betaproteobacteria</taxon>
        <taxon>Neisseriales</taxon>
        <taxon>Neisseriaceae</taxon>
        <taxon>Neisseria</taxon>
    </lineage>
</organism>
<evidence type="ECO:0000313" key="2">
    <source>
        <dbReference type="EMBL" id="ACF30929.1"/>
    </source>
</evidence>
<protein>
    <submittedName>
        <fullName evidence="2">Putative periplasmic protein</fullName>
    </submittedName>
</protein>
<dbReference type="HOGENOM" id="CLU_151271_0_0_4"/>
<dbReference type="EMBL" id="CP001050">
    <property type="protein sequence ID" value="ACF30929.1"/>
    <property type="molecule type" value="Genomic_DNA"/>
</dbReference>
<reference evidence="2 3" key="1">
    <citation type="journal article" date="2008" name="J. Bacteriol.">
        <title>Complete genome sequence of Neisseria gonorrhoeae NCCP11945.</title>
        <authorList>
            <person name="Chung G.T."/>
            <person name="Yoo J.S."/>
            <person name="Oh H.B."/>
            <person name="Lee Y.S."/>
            <person name="Cha S.H."/>
            <person name="Kim S.J."/>
            <person name="Yoo C.K."/>
        </authorList>
    </citation>
    <scope>NUCLEOTIDE SEQUENCE [LARGE SCALE GENOMIC DNA]</scope>
    <source>
        <strain evidence="2 3">NCCP11945</strain>
    </source>
</reference>
<dbReference type="Proteomes" id="UP000002564">
    <property type="component" value="Chromosome"/>
</dbReference>
<proteinExistence type="predicted"/>
<accession>B4RPQ2</accession>
<feature type="coiled-coil region" evidence="1">
    <location>
        <begin position="67"/>
        <end position="108"/>
    </location>
</feature>
<dbReference type="AlphaFoldDB" id="B4RPQ2"/>
<name>B4RPQ2_NEIG2</name>
<dbReference type="KEGG" id="ngk:NGK_2325"/>
<evidence type="ECO:0000256" key="1">
    <source>
        <dbReference type="SAM" id="Coils"/>
    </source>
</evidence>
<sequence>MRAMPSDVGMRLQTAFRRKLNMKKILYFLMFVFSTSVWAGGAEDNLLSIQSGYRALLQKQNNLDGKIIGMQSDLEDARRRLQAAQADIARLEAEIPAAMAQKARQAEEMRQIGVRLDHAWNAVYGAGERKRRGN</sequence>
<keyword evidence="1" id="KW-0175">Coiled coil</keyword>